<name>A0A2N9EN41_FAGSY</name>
<evidence type="ECO:0000313" key="2">
    <source>
        <dbReference type="EMBL" id="SPC76215.1"/>
    </source>
</evidence>
<accession>A0A2N9EN41</accession>
<gene>
    <name evidence="2" type="ORF">FSB_LOCUS4097</name>
</gene>
<dbReference type="AlphaFoldDB" id="A0A2N9EN41"/>
<reference evidence="2" key="1">
    <citation type="submission" date="2018-02" db="EMBL/GenBank/DDBJ databases">
        <authorList>
            <person name="Cohen D.B."/>
            <person name="Kent A.D."/>
        </authorList>
    </citation>
    <scope>NUCLEOTIDE SEQUENCE</scope>
</reference>
<proteinExistence type="predicted"/>
<feature type="chain" id="PRO_5014737815" description="Rx N-terminal domain-containing protein" evidence="1">
    <location>
        <begin position="25"/>
        <end position="83"/>
    </location>
</feature>
<keyword evidence="1" id="KW-0732">Signal</keyword>
<feature type="signal peptide" evidence="1">
    <location>
        <begin position="1"/>
        <end position="24"/>
    </location>
</feature>
<organism evidence="2">
    <name type="scientific">Fagus sylvatica</name>
    <name type="common">Beechnut</name>
    <dbReference type="NCBI Taxonomy" id="28930"/>
    <lineage>
        <taxon>Eukaryota</taxon>
        <taxon>Viridiplantae</taxon>
        <taxon>Streptophyta</taxon>
        <taxon>Embryophyta</taxon>
        <taxon>Tracheophyta</taxon>
        <taxon>Spermatophyta</taxon>
        <taxon>Magnoliopsida</taxon>
        <taxon>eudicotyledons</taxon>
        <taxon>Gunneridae</taxon>
        <taxon>Pentapetalae</taxon>
        <taxon>rosids</taxon>
        <taxon>fabids</taxon>
        <taxon>Fagales</taxon>
        <taxon>Fagaceae</taxon>
        <taxon>Fagus</taxon>
    </lineage>
</organism>
<evidence type="ECO:0000256" key="1">
    <source>
        <dbReference type="SAM" id="SignalP"/>
    </source>
</evidence>
<sequence>MDRYGVKLELLLVGVFEAVLDVLGQADKVLDSTCDAIGSGQVRAIEKLQRLHEEEEEDNKLLEHYCLGAAREVKTVAAACLCS</sequence>
<protein>
    <recommendedName>
        <fullName evidence="3">Rx N-terminal domain-containing protein</fullName>
    </recommendedName>
</protein>
<dbReference type="EMBL" id="OIVN01000205">
    <property type="protein sequence ID" value="SPC76215.1"/>
    <property type="molecule type" value="Genomic_DNA"/>
</dbReference>
<evidence type="ECO:0008006" key="3">
    <source>
        <dbReference type="Google" id="ProtNLM"/>
    </source>
</evidence>